<protein>
    <submittedName>
        <fullName evidence="7">Methyl-accepting chemotaxis protein</fullName>
    </submittedName>
</protein>
<dbReference type="OrthoDB" id="5498895at2"/>
<dbReference type="CDD" id="cd06225">
    <property type="entry name" value="HAMP"/>
    <property type="match status" value="1"/>
</dbReference>
<evidence type="ECO:0000313" key="8">
    <source>
        <dbReference type="Proteomes" id="UP000563426"/>
    </source>
</evidence>
<keyword evidence="4" id="KW-1133">Transmembrane helix</keyword>
<dbReference type="Pfam" id="PF00672">
    <property type="entry name" value="HAMP"/>
    <property type="match status" value="1"/>
</dbReference>
<dbReference type="InterPro" id="IPR003660">
    <property type="entry name" value="HAMP_dom"/>
</dbReference>
<comment type="caution">
    <text evidence="7">The sequence shown here is derived from an EMBL/GenBank/DDBJ whole genome shotgun (WGS) entry which is preliminary data.</text>
</comment>
<evidence type="ECO:0000256" key="2">
    <source>
        <dbReference type="ARBA" id="ARBA00029447"/>
    </source>
</evidence>
<evidence type="ECO:0000256" key="1">
    <source>
        <dbReference type="ARBA" id="ARBA00023224"/>
    </source>
</evidence>
<feature type="domain" description="Methyl-accepting transducer" evidence="5">
    <location>
        <begin position="231"/>
        <end position="474"/>
    </location>
</feature>
<accession>A0A3A8HJK3</accession>
<evidence type="ECO:0000259" key="5">
    <source>
        <dbReference type="PROSITE" id="PS50111"/>
    </source>
</evidence>
<organism evidence="7 8">
    <name type="scientific">Corallococcus exercitus</name>
    <dbReference type="NCBI Taxonomy" id="2316736"/>
    <lineage>
        <taxon>Bacteria</taxon>
        <taxon>Pseudomonadati</taxon>
        <taxon>Myxococcota</taxon>
        <taxon>Myxococcia</taxon>
        <taxon>Myxococcales</taxon>
        <taxon>Cystobacterineae</taxon>
        <taxon>Myxococcaceae</taxon>
        <taxon>Corallococcus</taxon>
    </lineage>
</organism>
<dbReference type="GO" id="GO:0007165">
    <property type="term" value="P:signal transduction"/>
    <property type="evidence" value="ECO:0007669"/>
    <property type="project" value="UniProtKB-KW"/>
</dbReference>
<reference evidence="7 8" key="1">
    <citation type="submission" date="2020-05" db="EMBL/GenBank/DDBJ databases">
        <authorList>
            <person name="Whitworth D."/>
        </authorList>
    </citation>
    <scope>NUCLEOTIDE SEQUENCE [LARGE SCALE GENOMIC DNA]</scope>
    <source>
        <strain evidence="7 8">AB043B</strain>
    </source>
</reference>
<evidence type="ECO:0000313" key="7">
    <source>
        <dbReference type="EMBL" id="NOK39327.1"/>
    </source>
</evidence>
<dbReference type="Gene3D" id="1.10.287.950">
    <property type="entry name" value="Methyl-accepting chemotaxis protein"/>
    <property type="match status" value="1"/>
</dbReference>
<dbReference type="PANTHER" id="PTHR32089">
    <property type="entry name" value="METHYL-ACCEPTING CHEMOTAXIS PROTEIN MCPB"/>
    <property type="match status" value="1"/>
</dbReference>
<evidence type="ECO:0000256" key="4">
    <source>
        <dbReference type="SAM" id="Phobius"/>
    </source>
</evidence>
<dbReference type="SMART" id="SM00283">
    <property type="entry name" value="MA"/>
    <property type="match status" value="1"/>
</dbReference>
<keyword evidence="4" id="KW-0472">Membrane</keyword>
<proteinExistence type="inferred from homology"/>
<dbReference type="Pfam" id="PF00015">
    <property type="entry name" value="MCPsignal"/>
    <property type="match status" value="1"/>
</dbReference>
<comment type="similarity">
    <text evidence="2">Belongs to the methyl-accepting chemotaxis (MCP) protein family.</text>
</comment>
<dbReference type="SUPFAM" id="SSF58104">
    <property type="entry name" value="Methyl-accepting chemotaxis protein (MCP) signaling domain"/>
    <property type="match status" value="1"/>
</dbReference>
<dbReference type="Proteomes" id="UP000563426">
    <property type="component" value="Unassembled WGS sequence"/>
</dbReference>
<keyword evidence="1 3" id="KW-0807">Transducer</keyword>
<feature type="transmembrane region" description="Helical" evidence="4">
    <location>
        <begin position="155"/>
        <end position="179"/>
    </location>
</feature>
<dbReference type="AlphaFoldDB" id="A0A3A8HJK3"/>
<dbReference type="PROSITE" id="PS50111">
    <property type="entry name" value="CHEMOTAXIS_TRANSDUC_2"/>
    <property type="match status" value="1"/>
</dbReference>
<feature type="domain" description="HAMP" evidence="6">
    <location>
        <begin position="180"/>
        <end position="233"/>
    </location>
</feature>
<dbReference type="PROSITE" id="PS50885">
    <property type="entry name" value="HAMP"/>
    <property type="match status" value="1"/>
</dbReference>
<sequence length="510" mass="54352">MRLSLSQKLTLAPLLVALFFTALFFGYLIPRVSAAFEAQGRDVGGTLPVALAATLPAAMPGGQTESLQAVLEQVARHHQVAYLAVFDGAGQLRAVAGEYAPAMRELRDRLGRAQGEATFYVRDAELLDVSSRFANGAGSVHVGFNRSAARAQVRAITTGVSVVLLLALAAFVAVGIVLARRVAAPLVQLTEAAQRIAEHGDLREMVRVEGSDEVAQLAKAFSLMVSKVKDLLQQLQASSDLLRGSVDHLNDSAGRQNEMVSRHAAALQETQVTAQEIRQTSVVASRAAETVIDVAERAEVLGKTGEIAITESIEGMVALRAQVEQIAERIMALGERTEQISGITETVKDLADQSHLLAVNAAIEAARSGEHGKGFAVVAREIRGLADQSIRATNQVRGILADISTAIFATVEITAAGTQRMETGLAQVRTSGDTLRQLSSIVRDSVVSARQISNTVNQQATGIEQIFTAVNELNTVMGDTVKRISTTSESAVSLKLLSERVAAMVRDYRL</sequence>
<dbReference type="EMBL" id="JABFJV010000454">
    <property type="protein sequence ID" value="NOK39327.1"/>
    <property type="molecule type" value="Genomic_DNA"/>
</dbReference>
<dbReference type="RefSeq" id="WP_120530132.1">
    <property type="nucleotide sequence ID" value="NZ_JABFJV010000454.1"/>
</dbReference>
<dbReference type="SMART" id="SM00304">
    <property type="entry name" value="HAMP"/>
    <property type="match status" value="1"/>
</dbReference>
<keyword evidence="8" id="KW-1185">Reference proteome</keyword>
<dbReference type="InterPro" id="IPR004089">
    <property type="entry name" value="MCPsignal_dom"/>
</dbReference>
<gene>
    <name evidence="7" type="ORF">HMI49_39770</name>
</gene>
<dbReference type="PANTHER" id="PTHR32089:SF112">
    <property type="entry name" value="LYSOZYME-LIKE PROTEIN-RELATED"/>
    <property type="match status" value="1"/>
</dbReference>
<dbReference type="GO" id="GO:0016020">
    <property type="term" value="C:membrane"/>
    <property type="evidence" value="ECO:0007669"/>
    <property type="project" value="InterPro"/>
</dbReference>
<name>A0A3A8HJK3_9BACT</name>
<evidence type="ECO:0000256" key="3">
    <source>
        <dbReference type="PROSITE-ProRule" id="PRU00284"/>
    </source>
</evidence>
<keyword evidence="4" id="KW-0812">Transmembrane</keyword>
<dbReference type="Gene3D" id="6.10.340.10">
    <property type="match status" value="1"/>
</dbReference>
<evidence type="ECO:0000259" key="6">
    <source>
        <dbReference type="PROSITE" id="PS50885"/>
    </source>
</evidence>